<gene>
    <name evidence="1" type="ORF">MAG551_00679</name>
</gene>
<dbReference type="AlphaFoldDB" id="A0A941W446"/>
<comment type="caution">
    <text evidence="1">The sequence shown here is derived from an EMBL/GenBank/DDBJ whole genome shotgun (WGS) entry which is preliminary data.</text>
</comment>
<protein>
    <submittedName>
        <fullName evidence="1">Uncharacterized protein</fullName>
    </submittedName>
</protein>
<evidence type="ECO:0000313" key="2">
    <source>
        <dbReference type="Proteomes" id="UP000722750"/>
    </source>
</evidence>
<accession>A0A941W446</accession>
<sequence length="102" mass="12450">MKPFSISEKVYDKLKIIEGKEIDEKIFHLLETNALMRLKECEEQIFRFEAKYRMDYKGFKTAWEKGAIKHKRSHQVEKDFMEWEGFESEREKWLGTLRDIND</sequence>
<dbReference type="EMBL" id="JAANXD010000028">
    <property type="protein sequence ID" value="MBS1257635.1"/>
    <property type="molecule type" value="Genomic_DNA"/>
</dbReference>
<organism evidence="1 2">
    <name type="scientific">Candidatus Scalindua arabica</name>
    <dbReference type="NCBI Taxonomy" id="1127984"/>
    <lineage>
        <taxon>Bacteria</taxon>
        <taxon>Pseudomonadati</taxon>
        <taxon>Planctomycetota</taxon>
        <taxon>Candidatus Brocadiia</taxon>
        <taxon>Candidatus Brocadiales</taxon>
        <taxon>Candidatus Scalinduaceae</taxon>
        <taxon>Candidatus Scalindua</taxon>
    </lineage>
</organism>
<evidence type="ECO:0000313" key="1">
    <source>
        <dbReference type="EMBL" id="MBS1257635.1"/>
    </source>
</evidence>
<dbReference type="Proteomes" id="UP000722750">
    <property type="component" value="Unassembled WGS sequence"/>
</dbReference>
<proteinExistence type="predicted"/>
<reference evidence="1" key="1">
    <citation type="journal article" date="2021" name="ISME J.">
        <title>Fine-scale metabolic discontinuity in a stratified prokaryote microbiome of a Red Sea deep halocline.</title>
        <authorList>
            <person name="Michoud G."/>
            <person name="Ngugi D.K."/>
            <person name="Barozzi A."/>
            <person name="Merlino G."/>
            <person name="Calleja M.L."/>
            <person name="Delgado-Huertas A."/>
            <person name="Moran X.A.G."/>
            <person name="Daffonchio D."/>
        </authorList>
    </citation>
    <scope>NUCLEOTIDE SEQUENCE</scope>
    <source>
        <strain evidence="1">SuakinDeep_MAG55_1</strain>
    </source>
</reference>
<name>A0A941W446_9BACT</name>